<sequence>MAAEPSLDLAGLLGAHLESASPDVLQSLVKTFLPTR</sequence>
<proteinExistence type="predicted"/>
<dbReference type="Proteomes" id="UP000239415">
    <property type="component" value="Unassembled WGS sequence"/>
</dbReference>
<evidence type="ECO:0000313" key="1">
    <source>
        <dbReference type="EMBL" id="PRX21525.1"/>
    </source>
</evidence>
<reference evidence="1 2" key="1">
    <citation type="submission" date="2018-03" db="EMBL/GenBank/DDBJ databases">
        <title>Genomic Encyclopedia of Archaeal and Bacterial Type Strains, Phase II (KMG-II): from individual species to whole genera.</title>
        <authorList>
            <person name="Goeker M."/>
        </authorList>
    </citation>
    <scope>NUCLEOTIDE SEQUENCE [LARGE SCALE GENOMIC DNA]</scope>
    <source>
        <strain evidence="1 2">DSM 43146</strain>
    </source>
</reference>
<accession>A0A2T0KDZ2</accession>
<evidence type="ECO:0000313" key="2">
    <source>
        <dbReference type="Proteomes" id="UP000239415"/>
    </source>
</evidence>
<keyword evidence="2" id="KW-1185">Reference proteome</keyword>
<protein>
    <submittedName>
        <fullName evidence="1">Uncharacterized protein</fullName>
    </submittedName>
</protein>
<comment type="caution">
    <text evidence="1">The sequence shown here is derived from an EMBL/GenBank/DDBJ whole genome shotgun (WGS) entry which is preliminary data.</text>
</comment>
<gene>
    <name evidence="1" type="ORF">CLV67_106305</name>
</gene>
<name>A0A2T0KDZ2_9ACTN</name>
<dbReference type="AlphaFoldDB" id="A0A2T0KDZ2"/>
<dbReference type="EMBL" id="PVMZ01000006">
    <property type="protein sequence ID" value="PRX21525.1"/>
    <property type="molecule type" value="Genomic_DNA"/>
</dbReference>
<organism evidence="1 2">
    <name type="scientific">Actinoplanes italicus</name>
    <dbReference type="NCBI Taxonomy" id="113567"/>
    <lineage>
        <taxon>Bacteria</taxon>
        <taxon>Bacillati</taxon>
        <taxon>Actinomycetota</taxon>
        <taxon>Actinomycetes</taxon>
        <taxon>Micromonosporales</taxon>
        <taxon>Micromonosporaceae</taxon>
        <taxon>Actinoplanes</taxon>
    </lineage>
</organism>